<dbReference type="Gene3D" id="1.10.510.10">
    <property type="entry name" value="Transferase(Phosphotransferase) domain 1"/>
    <property type="match status" value="1"/>
</dbReference>
<dbReference type="Gene3D" id="3.80.10.10">
    <property type="entry name" value="Ribonuclease Inhibitor"/>
    <property type="match status" value="1"/>
</dbReference>
<keyword evidence="2" id="KW-0433">Leucine-rich repeat</keyword>
<dbReference type="InterPro" id="IPR046959">
    <property type="entry name" value="PRK1-6/SRF4-like"/>
</dbReference>
<dbReference type="OrthoDB" id="69842at2759"/>
<evidence type="ECO:0000256" key="7">
    <source>
        <dbReference type="ARBA" id="ARBA00023136"/>
    </source>
</evidence>
<feature type="binding site" evidence="8">
    <location>
        <position position="376"/>
    </location>
    <ligand>
        <name>ATP</name>
        <dbReference type="ChEBI" id="CHEBI:30616"/>
    </ligand>
</feature>
<keyword evidence="13" id="KW-0418">Kinase</keyword>
<dbReference type="EMBL" id="QPKB01000011">
    <property type="protein sequence ID" value="RWR94916.1"/>
    <property type="molecule type" value="Genomic_DNA"/>
</dbReference>
<dbReference type="InterPro" id="IPR032675">
    <property type="entry name" value="LRR_dom_sf"/>
</dbReference>
<feature type="chain" id="PRO_5018784370" evidence="11">
    <location>
        <begin position="23"/>
        <end position="626"/>
    </location>
</feature>
<dbReference type="SUPFAM" id="SSF52058">
    <property type="entry name" value="L domain-like"/>
    <property type="match status" value="1"/>
</dbReference>
<keyword evidence="3 10" id="KW-0812">Transmembrane</keyword>
<dbReference type="PANTHER" id="PTHR48007:SF79">
    <property type="entry name" value="(WILD MALAYSIAN BANANA) HYPOTHETICAL PROTEIN"/>
    <property type="match status" value="1"/>
</dbReference>
<evidence type="ECO:0000256" key="1">
    <source>
        <dbReference type="ARBA" id="ARBA00004370"/>
    </source>
</evidence>
<dbReference type="PROSITE" id="PS50011">
    <property type="entry name" value="PROTEIN_KINASE_DOM"/>
    <property type="match status" value="1"/>
</dbReference>
<keyword evidence="4 11" id="KW-0732">Signal</keyword>
<sequence length="626" mass="69845">MERILFWVISFSLVLLIHISKSNDEAEKQSLLDFFHQLNNGRHPTDPGFGWNSSSDPCSNHWKGITCNSQLSVKKVALEDLGLAGIFNTNSICAVKSLTVLSIQNNSIHGEIPAEITGCKQLTHLYINDNQFTGILPASLVRLNNLKRLFISNNNFSGELPDLAKISGLMSFLAQNNQFSGELPKLDFTNLQQFNVSFNNFSGPVPDLSGKFGVSSLFANPGLCGEPLRNTCPSSEPPRAPSKRRSREWKRVLMYIGYLALALVIVLFLAFKLISRKKTIKKSIGPDKKGVTEGKTKSSRESSGYKTNASRSDYSIPSSNESSMMPPSPLVVLPNPVIRDLSFKDLLKAPAELLGRGRHGSLYKVIVEGVATLAVKRIKEWSISSQDFRRRMEKIDQLRHPNLLPVLAFFCSRQEKLVVYEYQQNGSLFNLLHGTQSDRRFDWGSRLSIAVRLAEGLAFLHKELSEDGISHGNLKSTNILMNNSMDPCISEYGLMVIDNQSHSPVGHSNGCKSIDHRQDHPNCYLKADIYDFGVILLEMLTGKLVQSNGFNLGSWVNSVVREEWTVEVFDKALMMEGASEERMLNLLQVAMKCIDPSCEARPSMDEVVKMIVAIKVEEDGSFCFET</sequence>
<evidence type="ECO:0000256" key="3">
    <source>
        <dbReference type="ARBA" id="ARBA00022692"/>
    </source>
</evidence>
<evidence type="ECO:0000256" key="4">
    <source>
        <dbReference type="ARBA" id="ARBA00022729"/>
    </source>
</evidence>
<evidence type="ECO:0000256" key="6">
    <source>
        <dbReference type="ARBA" id="ARBA00022989"/>
    </source>
</evidence>
<dbReference type="FunFam" id="3.80.10.10:FF:000400">
    <property type="entry name" value="Nuclear pore complex protein NUP107"/>
    <property type="match status" value="1"/>
</dbReference>
<dbReference type="InterPro" id="IPR017441">
    <property type="entry name" value="Protein_kinase_ATP_BS"/>
</dbReference>
<evidence type="ECO:0000256" key="9">
    <source>
        <dbReference type="SAM" id="MobiDB-lite"/>
    </source>
</evidence>
<dbReference type="Proteomes" id="UP000283530">
    <property type="component" value="Unassembled WGS sequence"/>
</dbReference>
<comment type="caution">
    <text evidence="13">The sequence shown here is derived from an EMBL/GenBank/DDBJ whole genome shotgun (WGS) entry which is preliminary data.</text>
</comment>
<dbReference type="Gene3D" id="3.30.200.20">
    <property type="entry name" value="Phosphorylase Kinase, domain 1"/>
    <property type="match status" value="1"/>
</dbReference>
<gene>
    <name evidence="13" type="ORF">CKAN_02423200</name>
</gene>
<evidence type="ECO:0000256" key="11">
    <source>
        <dbReference type="SAM" id="SignalP"/>
    </source>
</evidence>
<keyword evidence="6 10" id="KW-1133">Transmembrane helix</keyword>
<dbReference type="SUPFAM" id="SSF56112">
    <property type="entry name" value="Protein kinase-like (PK-like)"/>
    <property type="match status" value="1"/>
</dbReference>
<accession>A0A3S3NUY5</accession>
<keyword evidence="7 10" id="KW-0472">Membrane</keyword>
<dbReference type="PANTHER" id="PTHR48007">
    <property type="entry name" value="LEUCINE-RICH REPEAT RECEPTOR-LIKE PROTEIN KINASE PXC1"/>
    <property type="match status" value="1"/>
</dbReference>
<dbReference type="InterPro" id="IPR000719">
    <property type="entry name" value="Prot_kinase_dom"/>
</dbReference>
<comment type="subcellular location">
    <subcellularLocation>
        <location evidence="1">Membrane</location>
    </subcellularLocation>
</comment>
<evidence type="ECO:0000259" key="12">
    <source>
        <dbReference type="PROSITE" id="PS50011"/>
    </source>
</evidence>
<keyword evidence="8" id="KW-0547">Nucleotide-binding</keyword>
<keyword evidence="13" id="KW-0808">Transferase</keyword>
<dbReference type="GO" id="GO:0004672">
    <property type="term" value="F:protein kinase activity"/>
    <property type="evidence" value="ECO:0007669"/>
    <property type="project" value="InterPro"/>
</dbReference>
<protein>
    <submittedName>
        <fullName evidence="13">Putative inactive receptor kinase</fullName>
    </submittedName>
</protein>
<dbReference type="PROSITE" id="PS00107">
    <property type="entry name" value="PROTEIN_KINASE_ATP"/>
    <property type="match status" value="1"/>
</dbReference>
<feature type="compositionally biased region" description="Low complexity" evidence="9">
    <location>
        <begin position="315"/>
        <end position="327"/>
    </location>
</feature>
<feature type="compositionally biased region" description="Polar residues" evidence="9">
    <location>
        <begin position="301"/>
        <end position="313"/>
    </location>
</feature>
<dbReference type="Pfam" id="PF13855">
    <property type="entry name" value="LRR_8"/>
    <property type="match status" value="1"/>
</dbReference>
<dbReference type="GO" id="GO:0005524">
    <property type="term" value="F:ATP binding"/>
    <property type="evidence" value="ECO:0007669"/>
    <property type="project" value="UniProtKB-UniRule"/>
</dbReference>
<reference evidence="13 14" key="1">
    <citation type="journal article" date="2019" name="Nat. Plants">
        <title>Stout camphor tree genome fills gaps in understanding of flowering plant genome evolution.</title>
        <authorList>
            <person name="Chaw S.M."/>
            <person name="Liu Y.C."/>
            <person name="Wu Y.W."/>
            <person name="Wang H.Y."/>
            <person name="Lin C.I."/>
            <person name="Wu C.S."/>
            <person name="Ke H.M."/>
            <person name="Chang L.Y."/>
            <person name="Hsu C.Y."/>
            <person name="Yang H.T."/>
            <person name="Sudianto E."/>
            <person name="Hsu M.H."/>
            <person name="Wu K.P."/>
            <person name="Wang L.N."/>
            <person name="Leebens-Mack J.H."/>
            <person name="Tsai I.J."/>
        </authorList>
    </citation>
    <scope>NUCLEOTIDE SEQUENCE [LARGE SCALE GENOMIC DNA]</scope>
    <source>
        <strain evidence="14">cv. Chaw 1501</strain>
        <tissue evidence="13">Young leaves</tissue>
    </source>
</reference>
<proteinExistence type="predicted"/>
<evidence type="ECO:0000313" key="13">
    <source>
        <dbReference type="EMBL" id="RWR94916.1"/>
    </source>
</evidence>
<feature type="compositionally biased region" description="Basic and acidic residues" evidence="9">
    <location>
        <begin position="284"/>
        <end position="300"/>
    </location>
</feature>
<dbReference type="GO" id="GO:0016020">
    <property type="term" value="C:membrane"/>
    <property type="evidence" value="ECO:0007669"/>
    <property type="project" value="UniProtKB-SubCell"/>
</dbReference>
<dbReference type="Pfam" id="PF08263">
    <property type="entry name" value="LRRNT_2"/>
    <property type="match status" value="1"/>
</dbReference>
<evidence type="ECO:0000313" key="14">
    <source>
        <dbReference type="Proteomes" id="UP000283530"/>
    </source>
</evidence>
<dbReference type="STRING" id="337451.A0A3S3NUY5"/>
<keyword evidence="5" id="KW-0677">Repeat</keyword>
<feature type="domain" description="Protein kinase" evidence="12">
    <location>
        <begin position="348"/>
        <end position="613"/>
    </location>
</feature>
<evidence type="ECO:0000256" key="5">
    <source>
        <dbReference type="ARBA" id="ARBA00022737"/>
    </source>
</evidence>
<dbReference type="Pfam" id="PF07714">
    <property type="entry name" value="PK_Tyr_Ser-Thr"/>
    <property type="match status" value="1"/>
</dbReference>
<evidence type="ECO:0000256" key="8">
    <source>
        <dbReference type="PROSITE-ProRule" id="PRU10141"/>
    </source>
</evidence>
<dbReference type="InterPro" id="IPR011009">
    <property type="entry name" value="Kinase-like_dom_sf"/>
</dbReference>
<dbReference type="InterPro" id="IPR001245">
    <property type="entry name" value="Ser-Thr/Tyr_kinase_cat_dom"/>
</dbReference>
<dbReference type="AlphaFoldDB" id="A0A3S3NUY5"/>
<name>A0A3S3NUY5_9MAGN</name>
<evidence type="ECO:0000256" key="10">
    <source>
        <dbReference type="SAM" id="Phobius"/>
    </source>
</evidence>
<dbReference type="InterPro" id="IPR013210">
    <property type="entry name" value="LRR_N_plant-typ"/>
</dbReference>
<evidence type="ECO:0000256" key="2">
    <source>
        <dbReference type="ARBA" id="ARBA00022614"/>
    </source>
</evidence>
<feature type="region of interest" description="Disordered" evidence="9">
    <location>
        <begin position="284"/>
        <end position="327"/>
    </location>
</feature>
<organism evidence="13 14">
    <name type="scientific">Cinnamomum micranthum f. kanehirae</name>
    <dbReference type="NCBI Taxonomy" id="337451"/>
    <lineage>
        <taxon>Eukaryota</taxon>
        <taxon>Viridiplantae</taxon>
        <taxon>Streptophyta</taxon>
        <taxon>Embryophyta</taxon>
        <taxon>Tracheophyta</taxon>
        <taxon>Spermatophyta</taxon>
        <taxon>Magnoliopsida</taxon>
        <taxon>Magnoliidae</taxon>
        <taxon>Laurales</taxon>
        <taxon>Lauraceae</taxon>
        <taxon>Cinnamomum</taxon>
    </lineage>
</organism>
<feature type="transmembrane region" description="Helical" evidence="10">
    <location>
        <begin position="252"/>
        <end position="274"/>
    </location>
</feature>
<keyword evidence="14" id="KW-1185">Reference proteome</keyword>
<dbReference type="InterPro" id="IPR001611">
    <property type="entry name" value="Leu-rich_rpt"/>
</dbReference>
<keyword evidence="13" id="KW-0675">Receptor</keyword>
<keyword evidence="8" id="KW-0067">ATP-binding</keyword>
<feature type="signal peptide" evidence="11">
    <location>
        <begin position="1"/>
        <end position="22"/>
    </location>
</feature>